<accession>A0ABD1T3I8</accession>
<dbReference type="PANTHER" id="PTHR34536:SF4">
    <property type="entry name" value="BTZ DOMAIN-CONTAINING PROTEIN"/>
    <property type="match status" value="1"/>
</dbReference>
<dbReference type="EMBL" id="JBFOLJ010000009">
    <property type="protein sequence ID" value="KAL2507108.1"/>
    <property type="molecule type" value="Genomic_DNA"/>
</dbReference>
<keyword evidence="3" id="KW-1185">Reference proteome</keyword>
<proteinExistence type="predicted"/>
<reference evidence="3" key="1">
    <citation type="submission" date="2024-07" db="EMBL/GenBank/DDBJ databases">
        <title>Two chromosome-level genome assemblies of Korean endemic species Abeliophyllum distichum and Forsythia ovata (Oleaceae).</title>
        <authorList>
            <person name="Jang H."/>
        </authorList>
    </citation>
    <scope>NUCLEOTIDE SEQUENCE [LARGE SCALE GENOMIC DNA]</scope>
</reference>
<dbReference type="Proteomes" id="UP001604277">
    <property type="component" value="Unassembled WGS sequence"/>
</dbReference>
<evidence type="ECO:0000313" key="3">
    <source>
        <dbReference type="Proteomes" id="UP001604277"/>
    </source>
</evidence>
<dbReference type="AlphaFoldDB" id="A0ABD1T3I8"/>
<sequence length="153" mass="17343">MVDNSALVGRTYATWALRLPQEEYLAGSTLCSCKWDSNRDFASESYNCPPDYWVTRHKHGFSCADVELESNGHDIAPNADALCSGRRKTLNDELPSLHHLSLRRRLSLGGRDHPATRGIRRNPRNISPSRCNDEDGSDLVGLQHDKKYMRDFL</sequence>
<comment type="caution">
    <text evidence="2">The sequence shown here is derived from an EMBL/GenBank/DDBJ whole genome shotgun (WGS) entry which is preliminary data.</text>
</comment>
<name>A0ABD1T3I8_9LAMI</name>
<evidence type="ECO:0000313" key="2">
    <source>
        <dbReference type="EMBL" id="KAL2507108.1"/>
    </source>
</evidence>
<evidence type="ECO:0000256" key="1">
    <source>
        <dbReference type="SAM" id="MobiDB-lite"/>
    </source>
</evidence>
<dbReference type="PANTHER" id="PTHR34536">
    <property type="entry name" value="DENTIN SIALOPHOSPHOPROTEIN-LIKE PROTEIN"/>
    <property type="match status" value="1"/>
</dbReference>
<feature type="region of interest" description="Disordered" evidence="1">
    <location>
        <begin position="109"/>
        <end position="138"/>
    </location>
</feature>
<gene>
    <name evidence="2" type="ORF">Fot_30755</name>
</gene>
<protein>
    <submittedName>
        <fullName evidence="2">Uncharacterized protein</fullName>
    </submittedName>
</protein>
<organism evidence="2 3">
    <name type="scientific">Forsythia ovata</name>
    <dbReference type="NCBI Taxonomy" id="205694"/>
    <lineage>
        <taxon>Eukaryota</taxon>
        <taxon>Viridiplantae</taxon>
        <taxon>Streptophyta</taxon>
        <taxon>Embryophyta</taxon>
        <taxon>Tracheophyta</taxon>
        <taxon>Spermatophyta</taxon>
        <taxon>Magnoliopsida</taxon>
        <taxon>eudicotyledons</taxon>
        <taxon>Gunneridae</taxon>
        <taxon>Pentapetalae</taxon>
        <taxon>asterids</taxon>
        <taxon>lamiids</taxon>
        <taxon>Lamiales</taxon>
        <taxon>Oleaceae</taxon>
        <taxon>Forsythieae</taxon>
        <taxon>Forsythia</taxon>
    </lineage>
</organism>